<feature type="domain" description="RNA polymerase sigma-70 region 2" evidence="6">
    <location>
        <begin position="50"/>
        <end position="116"/>
    </location>
</feature>
<dbReference type="EMBL" id="SJPW01000006">
    <property type="protein sequence ID" value="TWU48629.1"/>
    <property type="molecule type" value="Genomic_DNA"/>
</dbReference>
<evidence type="ECO:0000256" key="3">
    <source>
        <dbReference type="ARBA" id="ARBA00023082"/>
    </source>
</evidence>
<reference evidence="7 8" key="1">
    <citation type="submission" date="2019-02" db="EMBL/GenBank/DDBJ databases">
        <title>Deep-cultivation of Planctomycetes and their phenomic and genomic characterization uncovers novel biology.</title>
        <authorList>
            <person name="Wiegand S."/>
            <person name="Jogler M."/>
            <person name="Boedeker C."/>
            <person name="Pinto D."/>
            <person name="Vollmers J."/>
            <person name="Rivas-Marin E."/>
            <person name="Kohn T."/>
            <person name="Peeters S.H."/>
            <person name="Heuer A."/>
            <person name="Rast P."/>
            <person name="Oberbeckmann S."/>
            <person name="Bunk B."/>
            <person name="Jeske O."/>
            <person name="Meyerdierks A."/>
            <person name="Storesund J.E."/>
            <person name="Kallscheuer N."/>
            <person name="Luecker S."/>
            <person name="Lage O.M."/>
            <person name="Pohl T."/>
            <person name="Merkel B.J."/>
            <person name="Hornburger P."/>
            <person name="Mueller R.-W."/>
            <person name="Bruemmer F."/>
            <person name="Labrenz M."/>
            <person name="Spormann A.M."/>
            <person name="Op Den Camp H."/>
            <person name="Overmann J."/>
            <person name="Amann R."/>
            <person name="Jetten M.S.M."/>
            <person name="Mascher T."/>
            <person name="Medema M.H."/>
            <person name="Devos D.P."/>
            <person name="Kaster A.-K."/>
            <person name="Ovreas L."/>
            <person name="Rohde M."/>
            <person name="Galperin M.Y."/>
            <person name="Jogler C."/>
        </authorList>
    </citation>
    <scope>NUCLEOTIDE SEQUENCE [LARGE SCALE GENOMIC DNA]</scope>
    <source>
        <strain evidence="7 8">Poly51</strain>
    </source>
</reference>
<evidence type="ECO:0000256" key="2">
    <source>
        <dbReference type="ARBA" id="ARBA00023015"/>
    </source>
</evidence>
<keyword evidence="5" id="KW-0804">Transcription</keyword>
<sequence>MAVFCETTGRLESCFAPLFHRFLIAPMPAPLADSDHDDNVLARAVDVDSLYRRYGRRSFAFLASMGVRGSDADDVQQIAWMRVLESLRKQPFEGHFRAWLFQILRNAAIDMMKKRRPDSIDHALADQTAASIPPPDQTLIDEEYRSELESCLQRLDEASRMIVRKRLAGLGYDSIATEMSISTARAHRMFFSAKESLTQCLSSGYNKVNP</sequence>
<dbReference type="GO" id="GO:0016987">
    <property type="term" value="F:sigma factor activity"/>
    <property type="evidence" value="ECO:0007669"/>
    <property type="project" value="UniProtKB-KW"/>
</dbReference>
<dbReference type="InterPro" id="IPR036388">
    <property type="entry name" value="WH-like_DNA-bd_sf"/>
</dbReference>
<dbReference type="GO" id="GO:0006352">
    <property type="term" value="P:DNA-templated transcription initiation"/>
    <property type="evidence" value="ECO:0007669"/>
    <property type="project" value="InterPro"/>
</dbReference>
<dbReference type="PANTHER" id="PTHR43133">
    <property type="entry name" value="RNA POLYMERASE ECF-TYPE SIGMA FACTO"/>
    <property type="match status" value="1"/>
</dbReference>
<evidence type="ECO:0000313" key="8">
    <source>
        <dbReference type="Proteomes" id="UP000318288"/>
    </source>
</evidence>
<evidence type="ECO:0000256" key="4">
    <source>
        <dbReference type="ARBA" id="ARBA00023125"/>
    </source>
</evidence>
<dbReference type="Gene3D" id="1.10.10.10">
    <property type="entry name" value="Winged helix-like DNA-binding domain superfamily/Winged helix DNA-binding domain"/>
    <property type="match status" value="1"/>
</dbReference>
<organism evidence="7 8">
    <name type="scientific">Rubripirellula tenax</name>
    <dbReference type="NCBI Taxonomy" id="2528015"/>
    <lineage>
        <taxon>Bacteria</taxon>
        <taxon>Pseudomonadati</taxon>
        <taxon>Planctomycetota</taxon>
        <taxon>Planctomycetia</taxon>
        <taxon>Pirellulales</taxon>
        <taxon>Pirellulaceae</taxon>
        <taxon>Rubripirellula</taxon>
    </lineage>
</organism>
<dbReference type="InterPro" id="IPR013325">
    <property type="entry name" value="RNA_pol_sigma_r2"/>
</dbReference>
<keyword evidence="8" id="KW-1185">Reference proteome</keyword>
<dbReference type="InterPro" id="IPR013324">
    <property type="entry name" value="RNA_pol_sigma_r3/r4-like"/>
</dbReference>
<dbReference type="NCBIfam" id="TIGR02937">
    <property type="entry name" value="sigma70-ECF"/>
    <property type="match status" value="1"/>
</dbReference>
<dbReference type="InterPro" id="IPR014284">
    <property type="entry name" value="RNA_pol_sigma-70_dom"/>
</dbReference>
<dbReference type="SUPFAM" id="SSF88659">
    <property type="entry name" value="Sigma3 and sigma4 domains of RNA polymerase sigma factors"/>
    <property type="match status" value="1"/>
</dbReference>
<proteinExistence type="inferred from homology"/>
<comment type="caution">
    <text evidence="7">The sequence shown here is derived from an EMBL/GenBank/DDBJ whole genome shotgun (WGS) entry which is preliminary data.</text>
</comment>
<evidence type="ECO:0000256" key="5">
    <source>
        <dbReference type="ARBA" id="ARBA00023163"/>
    </source>
</evidence>
<keyword evidence="4" id="KW-0238">DNA-binding</keyword>
<evidence type="ECO:0000259" key="6">
    <source>
        <dbReference type="Pfam" id="PF04542"/>
    </source>
</evidence>
<dbReference type="OrthoDB" id="9784272at2"/>
<comment type="similarity">
    <text evidence="1">Belongs to the sigma-70 factor family. ECF subfamily.</text>
</comment>
<gene>
    <name evidence="7" type="primary">sigE_10</name>
    <name evidence="7" type="ORF">Poly51_45300</name>
</gene>
<dbReference type="InterPro" id="IPR039425">
    <property type="entry name" value="RNA_pol_sigma-70-like"/>
</dbReference>
<evidence type="ECO:0000256" key="1">
    <source>
        <dbReference type="ARBA" id="ARBA00010641"/>
    </source>
</evidence>
<dbReference type="Proteomes" id="UP000318288">
    <property type="component" value="Unassembled WGS sequence"/>
</dbReference>
<keyword evidence="2" id="KW-0805">Transcription regulation</keyword>
<keyword evidence="3" id="KW-0731">Sigma factor</keyword>
<protein>
    <submittedName>
        <fullName evidence="7">ECF RNA polymerase sigma factor SigE</fullName>
    </submittedName>
</protein>
<dbReference type="SUPFAM" id="SSF88946">
    <property type="entry name" value="Sigma2 domain of RNA polymerase sigma factors"/>
    <property type="match status" value="1"/>
</dbReference>
<dbReference type="Pfam" id="PF04542">
    <property type="entry name" value="Sigma70_r2"/>
    <property type="match status" value="1"/>
</dbReference>
<accession>A0A5C6EMU3</accession>
<dbReference type="Gene3D" id="1.10.1740.10">
    <property type="match status" value="1"/>
</dbReference>
<dbReference type="GO" id="GO:0003677">
    <property type="term" value="F:DNA binding"/>
    <property type="evidence" value="ECO:0007669"/>
    <property type="project" value="UniProtKB-KW"/>
</dbReference>
<dbReference type="AlphaFoldDB" id="A0A5C6EMU3"/>
<name>A0A5C6EMU3_9BACT</name>
<dbReference type="PANTHER" id="PTHR43133:SF8">
    <property type="entry name" value="RNA POLYMERASE SIGMA FACTOR HI_1459-RELATED"/>
    <property type="match status" value="1"/>
</dbReference>
<dbReference type="InterPro" id="IPR007627">
    <property type="entry name" value="RNA_pol_sigma70_r2"/>
</dbReference>
<evidence type="ECO:0000313" key="7">
    <source>
        <dbReference type="EMBL" id="TWU48629.1"/>
    </source>
</evidence>